<dbReference type="NCBIfam" id="TIGR00229">
    <property type="entry name" value="sensory_box"/>
    <property type="match status" value="1"/>
</dbReference>
<dbReference type="InterPro" id="IPR004358">
    <property type="entry name" value="Sig_transdc_His_kin-like_C"/>
</dbReference>
<feature type="domain" description="Histidine kinase" evidence="8">
    <location>
        <begin position="580"/>
        <end position="802"/>
    </location>
</feature>
<dbReference type="InterPro" id="IPR036097">
    <property type="entry name" value="HisK_dim/P_sf"/>
</dbReference>
<reference evidence="12 13" key="1">
    <citation type="submission" date="2020-09" db="EMBL/GenBank/DDBJ databases">
        <title>Echinicola sp. CAU 1574 isolated from sand of Sido Beach.</title>
        <authorList>
            <person name="Kim W."/>
        </authorList>
    </citation>
    <scope>NUCLEOTIDE SEQUENCE [LARGE SCALE GENOMIC DNA]</scope>
    <source>
        <strain evidence="12 13">CAU 1574</strain>
    </source>
</reference>
<evidence type="ECO:0000259" key="8">
    <source>
        <dbReference type="PROSITE" id="PS50109"/>
    </source>
</evidence>
<dbReference type="Pfam" id="PF00072">
    <property type="entry name" value="Response_reg"/>
    <property type="match status" value="1"/>
</dbReference>
<dbReference type="PROSITE" id="PS50113">
    <property type="entry name" value="PAC"/>
    <property type="match status" value="1"/>
</dbReference>
<feature type="domain" description="PAS" evidence="10">
    <location>
        <begin position="443"/>
        <end position="513"/>
    </location>
</feature>
<evidence type="ECO:0000256" key="7">
    <source>
        <dbReference type="SAM" id="Phobius"/>
    </source>
</evidence>
<evidence type="ECO:0000313" key="12">
    <source>
        <dbReference type="EMBL" id="MBD8487492.1"/>
    </source>
</evidence>
<evidence type="ECO:0000313" key="13">
    <source>
        <dbReference type="Proteomes" id="UP000647133"/>
    </source>
</evidence>
<feature type="transmembrane region" description="Helical" evidence="7">
    <location>
        <begin position="274"/>
        <end position="294"/>
    </location>
</feature>
<dbReference type="PROSITE" id="PS50109">
    <property type="entry name" value="HIS_KIN"/>
    <property type="match status" value="1"/>
</dbReference>
<dbReference type="InterPro" id="IPR000014">
    <property type="entry name" value="PAS"/>
</dbReference>
<feature type="transmembrane region" description="Helical" evidence="7">
    <location>
        <begin position="12"/>
        <end position="32"/>
    </location>
</feature>
<dbReference type="InterPro" id="IPR011006">
    <property type="entry name" value="CheY-like_superfamily"/>
</dbReference>
<name>A0ABR9AFK6_9BACT</name>
<sequence length="953" mass="109146">MNNTDKSQRFLVLVWMSIASIVLILFLAYFFYNTLSNNLLGNSKQFLNKQVEIASNEVQRRFNSLHEDLTYYTQSLESFSSFDTEEKIQLHEARTRRLLNSYRTLVDTLFLDVANMRLAYLIRDNNYFEKIEIPANRTFNDPGKYVKVSSHKEPITLIASVNIEQFLSDYASNHYLGESGFKFYFVNGEPHFIKEGGSSKEAGFSDKTLKEINNEISGGLRGIYMGGVKGSGEHEFETGAIIAQYPFDLYPLNSEFAFVFAQDRSVIISRLYGTYLYIVVGLFLLLILILFLMIRHFRSINEKNYELEKKSDEINLLFDQQTMLLQEINGYVFYHDKKGKIYNVSDNLIEVLGYSKEEFIENNKSYVVQEDLETLRKEAIKAIQEKQDYLTYELSIVKKDGTIIRTKSFEKMFYDDEGNFMSSVGICTDINEKYLAEQELIKSENRLRAVLNSLPDIIFIYNNEGIFLDFYVQNRDLLIEPPEDSIGRHIVEVVPESKKEILNGAFNRALKTGKTQKVEVVLNTGNGKRFLQVRFFKLDEERMISVGRDVTEQRLWEKGLQEAKEVAEVANKAKSEFLASMSHEIRTPMNGLLGMIGLLENTSLDEDQESFVKVIRDSGESLLSIIKDILDYSKIEEGKLELNVSSFQFREELKRVISIFSGMVTEKKISLNVSISDEIPVWMVLDKEKLSQILFNIIGNAIKFTPKGGTVDLKVTGEPILDKNFMIYFLVKDTGVGIPKSKIPQLINPFTQADRGILEERSGTGLGLAIANKLIELMGGSLQIESELDEGSEFSFTIFSRVSESAEQDNRDFERYSKGDYALSHISDKYPLEILLVEDNDINLKFMKLLMKQLGYEVDTAHNGIEAVKAVRAKKYDMIFMDYQMPLMNGLEASQSIRTIKNGADVRIVGLSANVFKEDIEKAFRAGMDDYLTKPIKIRDIVKKIKESFELNI</sequence>
<evidence type="ECO:0000256" key="4">
    <source>
        <dbReference type="ARBA" id="ARBA00022679"/>
    </source>
</evidence>
<dbReference type="SUPFAM" id="SSF55874">
    <property type="entry name" value="ATPase domain of HSP90 chaperone/DNA topoisomerase II/histidine kinase"/>
    <property type="match status" value="1"/>
</dbReference>
<feature type="domain" description="PAS" evidence="10">
    <location>
        <begin position="324"/>
        <end position="386"/>
    </location>
</feature>
<dbReference type="CDD" id="cd16922">
    <property type="entry name" value="HATPase_EvgS-ArcB-TorS-like"/>
    <property type="match status" value="1"/>
</dbReference>
<dbReference type="Gene3D" id="3.40.50.2300">
    <property type="match status" value="1"/>
</dbReference>
<dbReference type="Gene3D" id="3.30.565.10">
    <property type="entry name" value="Histidine kinase-like ATPase, C-terminal domain"/>
    <property type="match status" value="1"/>
</dbReference>
<dbReference type="Proteomes" id="UP000647133">
    <property type="component" value="Unassembled WGS sequence"/>
</dbReference>
<proteinExistence type="predicted"/>
<evidence type="ECO:0000256" key="1">
    <source>
        <dbReference type="ARBA" id="ARBA00000085"/>
    </source>
</evidence>
<dbReference type="Gene3D" id="3.30.450.20">
    <property type="entry name" value="PAS domain"/>
    <property type="match status" value="2"/>
</dbReference>
<dbReference type="Gene3D" id="1.10.287.130">
    <property type="match status" value="1"/>
</dbReference>
<keyword evidence="3 6" id="KW-0597">Phosphoprotein</keyword>
<keyword evidence="7" id="KW-0472">Membrane</keyword>
<dbReference type="SUPFAM" id="SSF55785">
    <property type="entry name" value="PYP-like sensor domain (PAS domain)"/>
    <property type="match status" value="2"/>
</dbReference>
<comment type="caution">
    <text evidence="12">The sequence shown here is derived from an EMBL/GenBank/DDBJ whole genome shotgun (WGS) entry which is preliminary data.</text>
</comment>
<dbReference type="SUPFAM" id="SSF47384">
    <property type="entry name" value="Homodimeric domain of signal transducing histidine kinase"/>
    <property type="match status" value="1"/>
</dbReference>
<keyword evidence="7" id="KW-1133">Transmembrane helix</keyword>
<evidence type="ECO:0000256" key="5">
    <source>
        <dbReference type="ARBA" id="ARBA00022777"/>
    </source>
</evidence>
<dbReference type="PANTHER" id="PTHR43047:SF72">
    <property type="entry name" value="OSMOSENSING HISTIDINE PROTEIN KINASE SLN1"/>
    <property type="match status" value="1"/>
</dbReference>
<dbReference type="InterPro" id="IPR003594">
    <property type="entry name" value="HATPase_dom"/>
</dbReference>
<evidence type="ECO:0000256" key="6">
    <source>
        <dbReference type="PROSITE-ProRule" id="PRU00169"/>
    </source>
</evidence>
<dbReference type="EMBL" id="JACYTQ010000001">
    <property type="protein sequence ID" value="MBD8487492.1"/>
    <property type="molecule type" value="Genomic_DNA"/>
</dbReference>
<dbReference type="InterPro" id="IPR000700">
    <property type="entry name" value="PAS-assoc_C"/>
</dbReference>
<dbReference type="PRINTS" id="PR00344">
    <property type="entry name" value="BCTRLSENSOR"/>
</dbReference>
<dbReference type="PROSITE" id="PS50110">
    <property type="entry name" value="RESPONSE_REGULATORY"/>
    <property type="match status" value="1"/>
</dbReference>
<evidence type="ECO:0000259" key="10">
    <source>
        <dbReference type="PROSITE" id="PS50112"/>
    </source>
</evidence>
<dbReference type="Pfam" id="PF02518">
    <property type="entry name" value="HATPase_c"/>
    <property type="match status" value="1"/>
</dbReference>
<dbReference type="Pfam" id="PF08447">
    <property type="entry name" value="PAS_3"/>
    <property type="match status" value="1"/>
</dbReference>
<dbReference type="InterPro" id="IPR013656">
    <property type="entry name" value="PAS_4"/>
</dbReference>
<dbReference type="SMART" id="SM00387">
    <property type="entry name" value="HATPase_c"/>
    <property type="match status" value="1"/>
</dbReference>
<dbReference type="InterPro" id="IPR001789">
    <property type="entry name" value="Sig_transdc_resp-reg_receiver"/>
</dbReference>
<accession>A0ABR9AFK6</accession>
<protein>
    <recommendedName>
        <fullName evidence="2">histidine kinase</fullName>
        <ecNumber evidence="2">2.7.13.3</ecNumber>
    </recommendedName>
</protein>
<organism evidence="12 13">
    <name type="scientific">Echinicola arenosa</name>
    <dbReference type="NCBI Taxonomy" id="2774144"/>
    <lineage>
        <taxon>Bacteria</taxon>
        <taxon>Pseudomonadati</taxon>
        <taxon>Bacteroidota</taxon>
        <taxon>Cytophagia</taxon>
        <taxon>Cytophagales</taxon>
        <taxon>Cyclobacteriaceae</taxon>
        <taxon>Echinicola</taxon>
    </lineage>
</organism>
<gene>
    <name evidence="12" type="ORF">IFO69_01910</name>
</gene>
<dbReference type="SMART" id="SM00388">
    <property type="entry name" value="HisKA"/>
    <property type="match status" value="1"/>
</dbReference>
<dbReference type="Pfam" id="PF00512">
    <property type="entry name" value="HisKA"/>
    <property type="match status" value="1"/>
</dbReference>
<keyword evidence="13" id="KW-1185">Reference proteome</keyword>
<keyword evidence="5" id="KW-0418">Kinase</keyword>
<dbReference type="InterPro" id="IPR003661">
    <property type="entry name" value="HisK_dim/P_dom"/>
</dbReference>
<dbReference type="InterPro" id="IPR013655">
    <property type="entry name" value="PAS_fold_3"/>
</dbReference>
<dbReference type="SMART" id="SM00448">
    <property type="entry name" value="REC"/>
    <property type="match status" value="1"/>
</dbReference>
<evidence type="ECO:0000259" key="9">
    <source>
        <dbReference type="PROSITE" id="PS50110"/>
    </source>
</evidence>
<keyword evidence="4" id="KW-0808">Transferase</keyword>
<dbReference type="InterPro" id="IPR035965">
    <property type="entry name" value="PAS-like_dom_sf"/>
</dbReference>
<feature type="modified residue" description="4-aspartylphosphate" evidence="6">
    <location>
        <position position="882"/>
    </location>
</feature>
<dbReference type="EC" id="2.7.13.3" evidence="2"/>
<dbReference type="CDD" id="cd17546">
    <property type="entry name" value="REC_hyHK_CKI1_RcsC-like"/>
    <property type="match status" value="1"/>
</dbReference>
<dbReference type="Pfam" id="PF08448">
    <property type="entry name" value="PAS_4"/>
    <property type="match status" value="1"/>
</dbReference>
<evidence type="ECO:0000259" key="11">
    <source>
        <dbReference type="PROSITE" id="PS50113"/>
    </source>
</evidence>
<dbReference type="InterPro" id="IPR005467">
    <property type="entry name" value="His_kinase_dom"/>
</dbReference>
<dbReference type="SUPFAM" id="SSF52172">
    <property type="entry name" value="CheY-like"/>
    <property type="match status" value="1"/>
</dbReference>
<keyword evidence="7" id="KW-0812">Transmembrane</keyword>
<feature type="domain" description="PAC" evidence="11">
    <location>
        <begin position="390"/>
        <end position="442"/>
    </location>
</feature>
<comment type="catalytic activity">
    <reaction evidence="1">
        <text>ATP + protein L-histidine = ADP + protein N-phospho-L-histidine.</text>
        <dbReference type="EC" id="2.7.13.3"/>
    </reaction>
</comment>
<dbReference type="RefSeq" id="WP_192007447.1">
    <property type="nucleotide sequence ID" value="NZ_JACYTQ010000001.1"/>
</dbReference>
<feature type="domain" description="Response regulatory" evidence="9">
    <location>
        <begin position="833"/>
        <end position="949"/>
    </location>
</feature>
<dbReference type="CDD" id="cd00130">
    <property type="entry name" value="PAS"/>
    <property type="match status" value="2"/>
</dbReference>
<dbReference type="PROSITE" id="PS50112">
    <property type="entry name" value="PAS"/>
    <property type="match status" value="2"/>
</dbReference>
<evidence type="ECO:0000256" key="3">
    <source>
        <dbReference type="ARBA" id="ARBA00022553"/>
    </source>
</evidence>
<dbReference type="CDD" id="cd00082">
    <property type="entry name" value="HisKA"/>
    <property type="match status" value="1"/>
</dbReference>
<dbReference type="PANTHER" id="PTHR43047">
    <property type="entry name" value="TWO-COMPONENT HISTIDINE PROTEIN KINASE"/>
    <property type="match status" value="1"/>
</dbReference>
<dbReference type="InterPro" id="IPR036890">
    <property type="entry name" value="HATPase_C_sf"/>
</dbReference>
<evidence type="ECO:0000256" key="2">
    <source>
        <dbReference type="ARBA" id="ARBA00012438"/>
    </source>
</evidence>
<dbReference type="SMART" id="SM00091">
    <property type="entry name" value="PAS"/>
    <property type="match status" value="2"/>
</dbReference>